<dbReference type="PANTHER" id="PTHR46609">
    <property type="entry name" value="EXONUCLEASE, PHAGE-TYPE/RECB, C-TERMINAL DOMAIN-CONTAINING PROTEIN"/>
    <property type="match status" value="1"/>
</dbReference>
<evidence type="ECO:0000256" key="1">
    <source>
        <dbReference type="SAM" id="Coils"/>
    </source>
</evidence>
<dbReference type="InterPro" id="IPR019080">
    <property type="entry name" value="YqaJ_viral_recombinase"/>
</dbReference>
<accession>A0A157SU14</accession>
<dbReference type="PANTHER" id="PTHR46609:SF6">
    <property type="entry name" value="EXONUCLEASE, PHAGE-TYPE_RECB, C-TERMINAL DOMAIN-CONTAINING PROTEIN-RELATED"/>
    <property type="match status" value="1"/>
</dbReference>
<dbReference type="STRING" id="123899.SAMEA3906487_03914"/>
<dbReference type="OrthoDB" id="1245848at2"/>
<dbReference type="InterPro" id="IPR051703">
    <property type="entry name" value="NF-kappa-B_Signaling_Reg"/>
</dbReference>
<dbReference type="CDD" id="cd22343">
    <property type="entry name" value="PDDEXK_lambda_exonuclease-like"/>
    <property type="match status" value="1"/>
</dbReference>
<keyword evidence="4" id="KW-1185">Reference proteome</keyword>
<dbReference type="Pfam" id="PF09588">
    <property type="entry name" value="YqaJ"/>
    <property type="match status" value="1"/>
</dbReference>
<organism evidence="3 4">
    <name type="scientific">Bordetella trematum</name>
    <dbReference type="NCBI Taxonomy" id="123899"/>
    <lineage>
        <taxon>Bacteria</taxon>
        <taxon>Pseudomonadati</taxon>
        <taxon>Pseudomonadota</taxon>
        <taxon>Betaproteobacteria</taxon>
        <taxon>Burkholderiales</taxon>
        <taxon>Alcaligenaceae</taxon>
        <taxon>Bordetella</taxon>
    </lineage>
</organism>
<dbReference type="RefSeq" id="WP_063492444.1">
    <property type="nucleotide sequence ID" value="NZ_CP016340.1"/>
</dbReference>
<feature type="domain" description="YqaJ viral recombinase" evidence="2">
    <location>
        <begin position="14"/>
        <end position="153"/>
    </location>
</feature>
<protein>
    <submittedName>
        <fullName evidence="3">Exonuclease</fullName>
    </submittedName>
</protein>
<reference evidence="3 4" key="1">
    <citation type="submission" date="2016-04" db="EMBL/GenBank/DDBJ databases">
        <authorList>
            <consortium name="Pathogen Informatics"/>
        </authorList>
    </citation>
    <scope>NUCLEOTIDE SEQUENCE [LARGE SCALE GENOMIC DNA]</scope>
    <source>
        <strain evidence="3 4">H044680328</strain>
    </source>
</reference>
<dbReference type="AlphaFoldDB" id="A0A157SU14"/>
<dbReference type="InterPro" id="IPR011604">
    <property type="entry name" value="PDDEXK-like_dom_sf"/>
</dbReference>
<dbReference type="GO" id="GO:0004527">
    <property type="term" value="F:exonuclease activity"/>
    <property type="evidence" value="ECO:0007669"/>
    <property type="project" value="UniProtKB-KW"/>
</dbReference>
<gene>
    <name evidence="3" type="ORF">SAMEA3906487_03914</name>
</gene>
<dbReference type="GeneID" id="56588864"/>
<dbReference type="Gene3D" id="3.90.320.10">
    <property type="match status" value="1"/>
</dbReference>
<name>A0A157SU14_9BORD</name>
<proteinExistence type="predicted"/>
<keyword evidence="1" id="KW-0175">Coiled coil</keyword>
<dbReference type="KEGG" id="btrm:SAMEA390648703914"/>
<keyword evidence="3" id="KW-0378">Hydrolase</keyword>
<sequence>MDLIYHTAPQGTPEWLEARRGVITGSRFKDCRDRLKSGAPSKACLSYAMDVARERAGGRAADVFVNGAMRLGTEQEPFARAAYEAKTGNFVEEAGFITTDDRLFGVSVDGLVEADGIIEIKTMVSSGTLFEAVVEGDISSYIDQCNGAMWLLGRQWVDLVLWAPDLEPIGRHLTIVRIKRDDNAIEALESDLMEFKRTVTRYETMLRKEAA</sequence>
<dbReference type="PATRIC" id="fig|123899.6.peg.3912"/>
<dbReference type="InterPro" id="IPR011335">
    <property type="entry name" value="Restrct_endonuc-II-like"/>
</dbReference>
<keyword evidence="3" id="KW-0540">Nuclease</keyword>
<dbReference type="EMBL" id="LT546645">
    <property type="protein sequence ID" value="SAI73948.1"/>
    <property type="molecule type" value="Genomic_DNA"/>
</dbReference>
<evidence type="ECO:0000259" key="2">
    <source>
        <dbReference type="Pfam" id="PF09588"/>
    </source>
</evidence>
<evidence type="ECO:0000313" key="4">
    <source>
        <dbReference type="Proteomes" id="UP000076825"/>
    </source>
</evidence>
<dbReference type="Proteomes" id="UP000076825">
    <property type="component" value="Chromosome 1"/>
</dbReference>
<feature type="coiled-coil region" evidence="1">
    <location>
        <begin position="178"/>
        <end position="205"/>
    </location>
</feature>
<evidence type="ECO:0000313" key="3">
    <source>
        <dbReference type="EMBL" id="SAI73948.1"/>
    </source>
</evidence>
<dbReference type="SUPFAM" id="SSF52980">
    <property type="entry name" value="Restriction endonuclease-like"/>
    <property type="match status" value="1"/>
</dbReference>
<keyword evidence="3" id="KW-0269">Exonuclease</keyword>